<dbReference type="PROSITE" id="PS51257">
    <property type="entry name" value="PROKAR_LIPOPROTEIN"/>
    <property type="match status" value="1"/>
</dbReference>
<keyword evidence="4 7" id="KW-0413">Isomerase</keyword>
<dbReference type="Proteomes" id="UP000219048">
    <property type="component" value="Unassembled WGS sequence"/>
</dbReference>
<dbReference type="RefSeq" id="WP_116458929.1">
    <property type="nucleotide sequence ID" value="NZ_OBEH01000009.1"/>
</dbReference>
<dbReference type="EMBL" id="OBEH01000009">
    <property type="protein sequence ID" value="SNZ02027.1"/>
    <property type="molecule type" value="Genomic_DNA"/>
</dbReference>
<feature type="domain" description="PPIase FKBP-type" evidence="6">
    <location>
        <begin position="145"/>
        <end position="250"/>
    </location>
</feature>
<dbReference type="AlphaFoldDB" id="A0A285MZP6"/>
<dbReference type="InterPro" id="IPR001179">
    <property type="entry name" value="PPIase_FKBP_dom"/>
</dbReference>
<keyword evidence="3 4" id="KW-0697">Rotamase</keyword>
<comment type="catalytic activity">
    <reaction evidence="1 4">
        <text>[protein]-peptidylproline (omega=180) = [protein]-peptidylproline (omega=0)</text>
        <dbReference type="Rhea" id="RHEA:16237"/>
        <dbReference type="Rhea" id="RHEA-COMP:10747"/>
        <dbReference type="Rhea" id="RHEA-COMP:10748"/>
        <dbReference type="ChEBI" id="CHEBI:83833"/>
        <dbReference type="ChEBI" id="CHEBI:83834"/>
        <dbReference type="EC" id="5.2.1.8"/>
    </reaction>
</comment>
<evidence type="ECO:0000259" key="6">
    <source>
        <dbReference type="PROSITE" id="PS50059"/>
    </source>
</evidence>
<reference evidence="8" key="1">
    <citation type="submission" date="2017-09" db="EMBL/GenBank/DDBJ databases">
        <authorList>
            <person name="Varghese N."/>
            <person name="Submissions S."/>
        </authorList>
    </citation>
    <scope>NUCLEOTIDE SEQUENCE [LARGE SCALE GENOMIC DNA]</scope>
    <source>
        <strain evidence="8">DSM 25885</strain>
    </source>
</reference>
<dbReference type="EC" id="5.2.1.8" evidence="2 4"/>
<proteinExistence type="predicted"/>
<evidence type="ECO:0000256" key="2">
    <source>
        <dbReference type="ARBA" id="ARBA00013194"/>
    </source>
</evidence>
<organism evidence="7 8">
    <name type="scientific">Flagellimonas pacifica</name>
    <dbReference type="NCBI Taxonomy" id="1247520"/>
    <lineage>
        <taxon>Bacteria</taxon>
        <taxon>Pseudomonadati</taxon>
        <taxon>Bacteroidota</taxon>
        <taxon>Flavobacteriia</taxon>
        <taxon>Flavobacteriales</taxon>
        <taxon>Flavobacteriaceae</taxon>
        <taxon>Flagellimonas</taxon>
    </lineage>
</organism>
<feature type="region of interest" description="Disordered" evidence="5">
    <location>
        <begin position="302"/>
        <end position="339"/>
    </location>
</feature>
<dbReference type="Pfam" id="PF00254">
    <property type="entry name" value="FKBP_C"/>
    <property type="match status" value="1"/>
</dbReference>
<name>A0A285MZP6_9FLAO</name>
<dbReference type="PROSITE" id="PS50059">
    <property type="entry name" value="FKBP_PPIASE"/>
    <property type="match status" value="1"/>
</dbReference>
<protein>
    <recommendedName>
        <fullName evidence="2 4">peptidylprolyl isomerase</fullName>
        <ecNumber evidence="2 4">5.2.1.8</ecNumber>
    </recommendedName>
</protein>
<sequence length="339" mass="37354">MKYSFFVCLFSMVLLSSCNNDDGGPSIEVVPPRLLAEVAPENDEEIKEFLDTHFYNYEEFEAPPAGFDFRITIDTIAGENADKKPLSDFVRSSVVKVSSSEHPALTEEETDVPHTLYYLSARPTLDELDDIRSAGNCDECFPTVADSVYVRYEGKLLNGTSFDASLNNPVWFDLAQLQNLAQGFRGFAEGIPNFKKGNAIIDNGDGTVTVDEYGVGLIIFPSGLANFNRAQGQIPQYDPLMFNIDLFTLNRTDHDNDGIPSIDEDVNGNGYLYDDNTDLQSEIDGGFTLRFADFLDADDDGDGVSTKNEISDDNGNIIGPPYPDSNNDGTPDYLDSDVN</sequence>
<evidence type="ECO:0000256" key="3">
    <source>
        <dbReference type="ARBA" id="ARBA00023110"/>
    </source>
</evidence>
<dbReference type="Gene3D" id="3.10.50.40">
    <property type="match status" value="1"/>
</dbReference>
<gene>
    <name evidence="7" type="ORF">SAMN06265377_3884</name>
</gene>
<accession>A0A285MZP6</accession>
<evidence type="ECO:0000256" key="1">
    <source>
        <dbReference type="ARBA" id="ARBA00000971"/>
    </source>
</evidence>
<evidence type="ECO:0000256" key="4">
    <source>
        <dbReference type="PROSITE-ProRule" id="PRU00277"/>
    </source>
</evidence>
<dbReference type="OrthoDB" id="1424215at2"/>
<dbReference type="SUPFAM" id="SSF54534">
    <property type="entry name" value="FKBP-like"/>
    <property type="match status" value="1"/>
</dbReference>
<evidence type="ECO:0000313" key="7">
    <source>
        <dbReference type="EMBL" id="SNZ02027.1"/>
    </source>
</evidence>
<dbReference type="InterPro" id="IPR046357">
    <property type="entry name" value="PPIase_dom_sf"/>
</dbReference>
<dbReference type="GO" id="GO:0003755">
    <property type="term" value="F:peptidyl-prolyl cis-trans isomerase activity"/>
    <property type="evidence" value="ECO:0007669"/>
    <property type="project" value="UniProtKB-KW"/>
</dbReference>
<evidence type="ECO:0000313" key="8">
    <source>
        <dbReference type="Proteomes" id="UP000219048"/>
    </source>
</evidence>
<evidence type="ECO:0000256" key="5">
    <source>
        <dbReference type="SAM" id="MobiDB-lite"/>
    </source>
</evidence>
<keyword evidence="8" id="KW-1185">Reference proteome</keyword>